<accession>A0A8D8TNM2</accession>
<protein>
    <submittedName>
        <fullName evidence="1">Uncharacterized protein</fullName>
    </submittedName>
</protein>
<evidence type="ECO:0000313" key="1">
    <source>
        <dbReference type="EMBL" id="CAG6688631.1"/>
    </source>
</evidence>
<name>A0A8D8TNM2_9HEMI</name>
<reference evidence="1" key="1">
    <citation type="submission" date="2021-05" db="EMBL/GenBank/DDBJ databases">
        <authorList>
            <person name="Alioto T."/>
            <person name="Alioto T."/>
            <person name="Gomez Garrido J."/>
        </authorList>
    </citation>
    <scope>NUCLEOTIDE SEQUENCE</scope>
</reference>
<dbReference type="EMBL" id="HBUF01287722">
    <property type="protein sequence ID" value="CAG6688631.1"/>
    <property type="molecule type" value="Transcribed_RNA"/>
</dbReference>
<dbReference type="AlphaFoldDB" id="A0A8D8TNM2"/>
<sequence length="422" mass="48233">MFKTHPCEGSVYTDYGGPGQGYSYTRNKYFNPNTSLKTSLAQNRITVSAGPRYSLDFSYPNNVGHYYDYARYDEDSVTSKINKLLQQYENTPYKPNNINKTVHFDDKQTGFQPNENKYLMKPLNATKKQTDHVQNILNALKRGSHKDYMDEISTCKSNSMTKTWIPCRDTDISLSSTACRQPYDQTGATSYDRIGLFQSVLNNMHTLSTMENKSVQCEKVSKRNNNHTTNKDKNITGSTEEVCTDNKNKGKQNVCDTNKTAINILSSESEKTNHSTDCKFLQKTLPTKHSKTCGKNSTQLWNPNLSKKSSKNSFSLICDPQCQKLKTQLRRIHKGLEFNEPYYKFCGKVHNRSRMTHPILDRKSRSCSVKPKTAAVMKTIDNTKISIKANMLVINCNKENYQNILSKIENIEILDKCINLQN</sequence>
<organism evidence="1">
    <name type="scientific">Cacopsylla melanoneura</name>
    <dbReference type="NCBI Taxonomy" id="428564"/>
    <lineage>
        <taxon>Eukaryota</taxon>
        <taxon>Metazoa</taxon>
        <taxon>Ecdysozoa</taxon>
        <taxon>Arthropoda</taxon>
        <taxon>Hexapoda</taxon>
        <taxon>Insecta</taxon>
        <taxon>Pterygota</taxon>
        <taxon>Neoptera</taxon>
        <taxon>Paraneoptera</taxon>
        <taxon>Hemiptera</taxon>
        <taxon>Sternorrhyncha</taxon>
        <taxon>Psylloidea</taxon>
        <taxon>Psyllidae</taxon>
        <taxon>Psyllinae</taxon>
        <taxon>Cacopsylla</taxon>
    </lineage>
</organism>
<proteinExistence type="predicted"/>